<proteinExistence type="predicted"/>
<keyword evidence="4" id="KW-1185">Reference proteome</keyword>
<dbReference type="SUPFAM" id="SSF52096">
    <property type="entry name" value="ClpP/crotonase"/>
    <property type="match status" value="2"/>
</dbReference>
<dbReference type="PANTHER" id="PTHR43842">
    <property type="entry name" value="PROPIONYL-COA CARBOXYLASE BETA CHAIN"/>
    <property type="match status" value="1"/>
</dbReference>
<evidence type="ECO:0000259" key="1">
    <source>
        <dbReference type="PROSITE" id="PS50980"/>
    </source>
</evidence>
<evidence type="ECO:0000313" key="3">
    <source>
        <dbReference type="EMBL" id="KAB2336371.1"/>
    </source>
</evidence>
<organism evidence="3 4">
    <name type="scientific">Cytobacillus depressus</name>
    <dbReference type="NCBI Taxonomy" id="1602942"/>
    <lineage>
        <taxon>Bacteria</taxon>
        <taxon>Bacillati</taxon>
        <taxon>Bacillota</taxon>
        <taxon>Bacilli</taxon>
        <taxon>Bacillales</taxon>
        <taxon>Bacillaceae</taxon>
        <taxon>Cytobacillus</taxon>
    </lineage>
</organism>
<dbReference type="Pfam" id="PF01039">
    <property type="entry name" value="Carboxyl_trans"/>
    <property type="match status" value="1"/>
</dbReference>
<name>A0A6L3V5H0_9BACI</name>
<dbReference type="AlphaFoldDB" id="A0A6L3V5H0"/>
<dbReference type="InterPro" id="IPR029045">
    <property type="entry name" value="ClpP/crotonase-like_dom_sf"/>
</dbReference>
<dbReference type="PROSITE" id="PS50989">
    <property type="entry name" value="COA_CT_CTER"/>
    <property type="match status" value="1"/>
</dbReference>
<comment type="caution">
    <text evidence="3">The sequence shown here is derived from an EMBL/GenBank/DDBJ whole genome shotgun (WGS) entry which is preliminary data.</text>
</comment>
<accession>A0A6L3V5H0</accession>
<dbReference type="InterPro" id="IPR011762">
    <property type="entry name" value="COA_CT_N"/>
</dbReference>
<evidence type="ECO:0000259" key="2">
    <source>
        <dbReference type="PROSITE" id="PS50989"/>
    </source>
</evidence>
<feature type="domain" description="CoA carboxyltransferase C-terminal" evidence="2">
    <location>
        <begin position="268"/>
        <end position="518"/>
    </location>
</feature>
<dbReference type="Proteomes" id="UP000481030">
    <property type="component" value="Unassembled WGS sequence"/>
</dbReference>
<dbReference type="PROSITE" id="PS50980">
    <property type="entry name" value="COA_CT_NTER"/>
    <property type="match status" value="1"/>
</dbReference>
<evidence type="ECO:0000313" key="4">
    <source>
        <dbReference type="Proteomes" id="UP000481030"/>
    </source>
</evidence>
<protein>
    <submittedName>
        <fullName evidence="3">Propionyl-CoA carboxylase</fullName>
    </submittedName>
</protein>
<sequence length="520" mass="57295">MDWTPELEELQYRREAADGLGGPESIAYQHSKGKLTARERIDLLLDEDSFREIGKIAGKGKYNKDGDLESFTPSNAIAGTGRIEGRKLVVTSDDFTIRAGSSESAVPEKWVYAERMAHEMEMPLIRLVDTAGGSVKDLERLQGTKIPGYPMWSNVSLLGRVPVVGVALGACAGLGAIRVGLSHFSVMVKDMSQVFAAGPPVVKQGLNQDVTKDELGGSYVHTRLSGVVNNEAVDEADALRQVRQFLSYMPRNVWEVPERKMTNDDPWRVDKDLNSIIPKNRRKIYRPRKILETVFDKGSLFEISRYFGGSTITCLARLNGYTVGVMASDPVVMGGALTLQSARKMERFVDLCDTFHIPIINFVDQPGVMTGLEAERNGTMGAAMRAIAAIEQAQTPWCSIIVRRAFGVGGGAHGPKQGPEGRSLNHRFAWPSARWGSVPIEGGVAAAYKKEIAAAEDPVARREEIESYYHKLASPFRTAEKFGIVDIIEPSETRAVLCDWVEDAYELTKRQVGLSSRTMR</sequence>
<dbReference type="PANTHER" id="PTHR43842:SF2">
    <property type="entry name" value="PROPIONYL-COA CARBOXYLASE BETA CHAIN, MITOCHONDRIAL"/>
    <property type="match status" value="1"/>
</dbReference>
<feature type="domain" description="CoA carboxyltransferase N-terminal" evidence="1">
    <location>
        <begin position="1"/>
        <end position="261"/>
    </location>
</feature>
<dbReference type="GO" id="GO:0004658">
    <property type="term" value="F:propionyl-CoA carboxylase activity"/>
    <property type="evidence" value="ECO:0007669"/>
    <property type="project" value="TreeGrafter"/>
</dbReference>
<dbReference type="Gene3D" id="3.90.226.10">
    <property type="entry name" value="2-enoyl-CoA Hydratase, Chain A, domain 1"/>
    <property type="match status" value="2"/>
</dbReference>
<dbReference type="InterPro" id="IPR034733">
    <property type="entry name" value="AcCoA_carboxyl_beta"/>
</dbReference>
<dbReference type="InterPro" id="IPR051047">
    <property type="entry name" value="AccD/PCCB"/>
</dbReference>
<dbReference type="OrthoDB" id="9803706at2"/>
<gene>
    <name evidence="3" type="ORF">F7731_12215</name>
</gene>
<reference evidence="3 4" key="1">
    <citation type="journal article" date="2016" name="Antonie Van Leeuwenhoek">
        <title>Bacillus depressus sp. nov., isolated from soil of a sunflower field.</title>
        <authorList>
            <person name="Wei X."/>
            <person name="Xin D."/>
            <person name="Xin Y."/>
            <person name="Zhang H."/>
            <person name="Wang T."/>
            <person name="Zhang J."/>
        </authorList>
    </citation>
    <scope>NUCLEOTIDE SEQUENCE [LARGE SCALE GENOMIC DNA]</scope>
    <source>
        <strain evidence="3 4">BZ1</strain>
    </source>
</reference>
<dbReference type="InterPro" id="IPR011763">
    <property type="entry name" value="COA_CT_C"/>
</dbReference>
<dbReference type="EMBL" id="WBOS01000004">
    <property type="protein sequence ID" value="KAB2336371.1"/>
    <property type="molecule type" value="Genomic_DNA"/>
</dbReference>